<proteinExistence type="predicted"/>
<evidence type="ECO:0000313" key="11">
    <source>
        <dbReference type="Proteomes" id="UP001207605"/>
    </source>
</evidence>
<dbReference type="SUPFAM" id="SSF56796">
    <property type="entry name" value="Dehydroquinate synthase-like"/>
    <property type="match status" value="1"/>
</dbReference>
<evidence type="ECO:0000256" key="8">
    <source>
        <dbReference type="ARBA" id="ARBA00023209"/>
    </source>
</evidence>
<evidence type="ECO:0000256" key="9">
    <source>
        <dbReference type="ARBA" id="ARBA00023264"/>
    </source>
</evidence>
<evidence type="ECO:0000256" key="7">
    <source>
        <dbReference type="ARBA" id="ARBA00023098"/>
    </source>
</evidence>
<dbReference type="InterPro" id="IPR032837">
    <property type="entry name" value="G1PDH"/>
</dbReference>
<evidence type="ECO:0000256" key="4">
    <source>
        <dbReference type="ARBA" id="ARBA00022857"/>
    </source>
</evidence>
<accession>A0ABT2S5F0</accession>
<keyword evidence="11" id="KW-1185">Reference proteome</keyword>
<dbReference type="InterPro" id="IPR016205">
    <property type="entry name" value="Glycerol_DH"/>
</dbReference>
<keyword evidence="6" id="KW-0520">NAD</keyword>
<dbReference type="RefSeq" id="WP_118383131.1">
    <property type="nucleotide sequence ID" value="NZ_JAOQJV010000005.1"/>
</dbReference>
<evidence type="ECO:0000256" key="3">
    <source>
        <dbReference type="ARBA" id="ARBA00022723"/>
    </source>
</evidence>
<keyword evidence="8" id="KW-0594">Phospholipid biosynthesis</keyword>
<dbReference type="EMBL" id="JAOQJV010000005">
    <property type="protein sequence ID" value="MCU6699811.1"/>
    <property type="molecule type" value="Genomic_DNA"/>
</dbReference>
<evidence type="ECO:0000256" key="2">
    <source>
        <dbReference type="ARBA" id="ARBA00022516"/>
    </source>
</evidence>
<keyword evidence="9" id="KW-1208">Phospholipid metabolism</keyword>
<name>A0ABT2S5F0_9FIRM</name>
<comment type="caution">
    <text evidence="10">The sequence shown here is derived from an EMBL/GenBank/DDBJ whole genome shotgun (WGS) entry which is preliminary data.</text>
</comment>
<keyword evidence="3" id="KW-0479">Metal-binding</keyword>
<keyword evidence="5" id="KW-0560">Oxidoreductase</keyword>
<dbReference type="Gene3D" id="1.20.1090.10">
    <property type="entry name" value="Dehydroquinate synthase-like - alpha domain"/>
    <property type="match status" value="1"/>
</dbReference>
<evidence type="ECO:0000256" key="1">
    <source>
        <dbReference type="ARBA" id="ARBA00022490"/>
    </source>
</evidence>
<evidence type="ECO:0000313" key="10">
    <source>
        <dbReference type="EMBL" id="MCU6699811.1"/>
    </source>
</evidence>
<sequence>MSKTLKLADYLGKPFDCSCGRTHSTTLEGVTVSAGAMKALPEYVEKYGFKNLYIACDEITYGIAGEKVMNILKDAGIKAKAHVFKGKRFIPDEKALGELMIDADRDCDLVVAVGTGSINDMCRFFSFQMGVPYAIVATAAPMDGFASSGAALIINSMKTTIPAQTPLFIIGDTDILCGAPARMVSAGLGDLLGKFTCLNDWRISKVVNDEYYCDEIVNLVTDCIENVLADADNVASRDPKVIGDIMEGLVLTGVAMSFIGNSRPAAGCEHHMCHFWETLELQEGKIPVLHGTKVAVGTVMILKMTEFLRENRPDFDAAREKAKAYDQAAWEAKINEVYGASASSIIALEHESQKNEVNGRLKRIDAIEAHWDEIVKLMDDNMPTAARMIEILKSLDAPYLPSQIGFDDDRLYNAMLYAKETRARYTMLSMMADLGVTEDLAKKVVAFVNEEA</sequence>
<evidence type="ECO:0000256" key="6">
    <source>
        <dbReference type="ARBA" id="ARBA00023027"/>
    </source>
</evidence>
<keyword evidence="7" id="KW-0443">Lipid metabolism</keyword>
<dbReference type="PANTHER" id="PTHR43616:SF5">
    <property type="entry name" value="GLYCEROL DEHYDROGENASE 1"/>
    <property type="match status" value="1"/>
</dbReference>
<organism evidence="10 11">
    <name type="scientific">Dorea ammoniilytica</name>
    <dbReference type="NCBI Taxonomy" id="2981788"/>
    <lineage>
        <taxon>Bacteria</taxon>
        <taxon>Bacillati</taxon>
        <taxon>Bacillota</taxon>
        <taxon>Clostridia</taxon>
        <taxon>Lachnospirales</taxon>
        <taxon>Lachnospiraceae</taxon>
        <taxon>Dorea</taxon>
    </lineage>
</organism>
<keyword evidence="4" id="KW-0521">NADP</keyword>
<dbReference type="Proteomes" id="UP001207605">
    <property type="component" value="Unassembled WGS sequence"/>
</dbReference>
<protein>
    <submittedName>
        <fullName evidence="10">Sn-glycerol-1-phosphate dehydrogenase</fullName>
    </submittedName>
</protein>
<gene>
    <name evidence="10" type="ORF">OCV65_06145</name>
</gene>
<dbReference type="PANTHER" id="PTHR43616">
    <property type="entry name" value="GLYCEROL DEHYDROGENASE"/>
    <property type="match status" value="1"/>
</dbReference>
<evidence type="ECO:0000256" key="5">
    <source>
        <dbReference type="ARBA" id="ARBA00023002"/>
    </source>
</evidence>
<keyword evidence="2" id="KW-0444">Lipid biosynthesis</keyword>
<reference evidence="10 11" key="1">
    <citation type="journal article" date="2021" name="ISME Commun">
        <title>Automated analysis of genomic sequences facilitates high-throughput and comprehensive description of bacteria.</title>
        <authorList>
            <person name="Hitch T.C.A."/>
        </authorList>
    </citation>
    <scope>NUCLEOTIDE SEQUENCE [LARGE SCALE GENOMIC DNA]</scope>
    <source>
        <strain evidence="10 11">Sanger_02</strain>
    </source>
</reference>
<dbReference type="Gene3D" id="3.40.50.1970">
    <property type="match status" value="1"/>
</dbReference>
<dbReference type="Pfam" id="PF13685">
    <property type="entry name" value="Fe-ADH_2"/>
    <property type="match status" value="1"/>
</dbReference>
<keyword evidence="1" id="KW-0963">Cytoplasm</keyword>
<dbReference type="CDD" id="cd08175">
    <property type="entry name" value="G1PDH"/>
    <property type="match status" value="1"/>
</dbReference>